<evidence type="ECO:0000256" key="1">
    <source>
        <dbReference type="SAM" id="MobiDB-lite"/>
    </source>
</evidence>
<gene>
    <name evidence="3" type="ORF">J3D65DRAFT_639857</name>
</gene>
<feature type="region of interest" description="Disordered" evidence="1">
    <location>
        <begin position="120"/>
        <end position="194"/>
    </location>
</feature>
<comment type="caution">
    <text evidence="3">The sequence shown here is derived from an EMBL/GenBank/DDBJ whole genome shotgun (WGS) entry which is preliminary data.</text>
</comment>
<dbReference type="Proteomes" id="UP001360953">
    <property type="component" value="Unassembled WGS sequence"/>
</dbReference>
<evidence type="ECO:0000256" key="2">
    <source>
        <dbReference type="SAM" id="Phobius"/>
    </source>
</evidence>
<evidence type="ECO:0000313" key="3">
    <source>
        <dbReference type="EMBL" id="KAK7530874.1"/>
    </source>
</evidence>
<dbReference type="RefSeq" id="XP_066650947.1">
    <property type="nucleotide sequence ID" value="XM_066801753.1"/>
</dbReference>
<dbReference type="EMBL" id="JBBPEH010000013">
    <property type="protein sequence ID" value="KAK7530874.1"/>
    <property type="molecule type" value="Genomic_DNA"/>
</dbReference>
<keyword evidence="2" id="KW-1133">Transmembrane helix</keyword>
<protein>
    <submittedName>
        <fullName evidence="3">Uncharacterized protein</fullName>
    </submittedName>
</protein>
<feature type="region of interest" description="Disordered" evidence="1">
    <location>
        <begin position="1"/>
        <end position="25"/>
    </location>
</feature>
<feature type="compositionally biased region" description="Polar residues" evidence="1">
    <location>
        <begin position="148"/>
        <end position="168"/>
    </location>
</feature>
<reference evidence="3 4" key="1">
    <citation type="submission" date="2024-04" db="EMBL/GenBank/DDBJ databases">
        <title>Phyllosticta paracitricarpa is synonymous to the EU quarantine fungus P. citricarpa based on phylogenomic analyses.</title>
        <authorList>
            <consortium name="Lawrence Berkeley National Laboratory"/>
            <person name="Van ingen-buijs V.A."/>
            <person name="Van westerhoven A.C."/>
            <person name="Haridas S."/>
            <person name="Skiadas P."/>
            <person name="Martin F."/>
            <person name="Groenewald J.Z."/>
            <person name="Crous P.W."/>
            <person name="Seidl M.F."/>
        </authorList>
    </citation>
    <scope>NUCLEOTIDE SEQUENCE [LARGE SCALE GENOMIC DNA]</scope>
    <source>
        <strain evidence="3 4">CPC 17464</strain>
    </source>
</reference>
<evidence type="ECO:0000313" key="4">
    <source>
        <dbReference type="Proteomes" id="UP001360953"/>
    </source>
</evidence>
<proteinExistence type="predicted"/>
<organism evidence="3 4">
    <name type="scientific">Phyllosticta citribraziliensis</name>
    <dbReference type="NCBI Taxonomy" id="989973"/>
    <lineage>
        <taxon>Eukaryota</taxon>
        <taxon>Fungi</taxon>
        <taxon>Dikarya</taxon>
        <taxon>Ascomycota</taxon>
        <taxon>Pezizomycotina</taxon>
        <taxon>Dothideomycetes</taxon>
        <taxon>Dothideomycetes incertae sedis</taxon>
        <taxon>Botryosphaeriales</taxon>
        <taxon>Phyllostictaceae</taxon>
        <taxon>Phyllosticta</taxon>
    </lineage>
</organism>
<feature type="transmembrane region" description="Helical" evidence="2">
    <location>
        <begin position="32"/>
        <end position="55"/>
    </location>
</feature>
<keyword evidence="2" id="KW-0472">Membrane</keyword>
<keyword evidence="4" id="KW-1185">Reference proteome</keyword>
<name>A0ABR1L6K9_9PEZI</name>
<accession>A0ABR1L6K9</accession>
<keyword evidence="2" id="KW-0812">Transmembrane</keyword>
<dbReference type="GeneID" id="92034659"/>
<sequence>MSTTTGFPENSVHPSVHPANPPDKDERHIQRVIGAVVVSSISGSIFIGIFIWIYIRRRAYKRERAASICSDASRPRPSEISILPAGLSANFSFAPKVSVIPPTPDTSEEQKKLALPNVSEVLDGPSQPAAPQQTEDIRPPKRSRRSWANRSSFRLSFASMNSGPSPRTSVMPVDSASKNLIQNMAETGSSDVVR</sequence>
<feature type="compositionally biased region" description="Polar residues" evidence="1">
    <location>
        <begin position="176"/>
        <end position="194"/>
    </location>
</feature>